<dbReference type="OrthoDB" id="124789at2759"/>
<dbReference type="EMBL" id="VYZN01000011">
    <property type="protein sequence ID" value="KAE9542277.1"/>
    <property type="molecule type" value="Genomic_DNA"/>
</dbReference>
<dbReference type="AlphaFoldDB" id="A0A6G0TZY0"/>
<organism evidence="1 2">
    <name type="scientific">Aphis glycines</name>
    <name type="common">Soybean aphid</name>
    <dbReference type="NCBI Taxonomy" id="307491"/>
    <lineage>
        <taxon>Eukaryota</taxon>
        <taxon>Metazoa</taxon>
        <taxon>Ecdysozoa</taxon>
        <taxon>Arthropoda</taxon>
        <taxon>Hexapoda</taxon>
        <taxon>Insecta</taxon>
        <taxon>Pterygota</taxon>
        <taxon>Neoptera</taxon>
        <taxon>Paraneoptera</taxon>
        <taxon>Hemiptera</taxon>
        <taxon>Sternorrhyncha</taxon>
        <taxon>Aphidomorpha</taxon>
        <taxon>Aphidoidea</taxon>
        <taxon>Aphididae</taxon>
        <taxon>Aphidini</taxon>
        <taxon>Aphis</taxon>
        <taxon>Aphis</taxon>
    </lineage>
</organism>
<protein>
    <submittedName>
        <fullName evidence="1">Uncharacterized protein</fullName>
    </submittedName>
</protein>
<accession>A0A6G0TZY0</accession>
<keyword evidence="2" id="KW-1185">Reference proteome</keyword>
<dbReference type="Proteomes" id="UP000475862">
    <property type="component" value="Unassembled WGS sequence"/>
</dbReference>
<sequence length="467" mass="52979">MDIPSPVSAGAHARGAPLPLPPANPFSVADSEFRPRVVSCFAALSAVAVPAPLLAVEACLSTSTLWVLVGDDDTWGEHRPPTAGSGVSDTPVAVTSGMKMNYLSHVLEEGFKGSLSSTLFAGTTRKEEIDNDIIEAVRDDTTWKVPLDQGNFDKRQTRASVVVVMKAVLRTFNPEITCEKQNSEDDYNSLFQHLKSKASKSVFGYFLKNWHHIRHKWVTGLTFHTVFSSIDDFVDKLFIVLKFLRLERDRKAVQIVQTLSLVKSQHPDITKYFSLLTPYSFMLVKEKFETKAEMLSFTTINRCRCKFYIALTLSCRHIFKSRQKKIYHYMMMKIYVQLVGQESVIMKTNVYFKALQFHKHKIVSFHSCFHGKPIAERTFCIEIFRPFFVIVDQGPSTNSAGQDSRQPPFSDMDHEARLLCIVDDMCTRDILDRHLGFVTLFGNVFQKGHTLFKSTKNDVHRCGRSVL</sequence>
<name>A0A6G0TZY0_APHGL</name>
<evidence type="ECO:0000313" key="2">
    <source>
        <dbReference type="Proteomes" id="UP000475862"/>
    </source>
</evidence>
<proteinExistence type="predicted"/>
<comment type="caution">
    <text evidence="1">The sequence shown here is derived from an EMBL/GenBank/DDBJ whole genome shotgun (WGS) entry which is preliminary data.</text>
</comment>
<gene>
    <name evidence="1" type="ORF">AGLY_003404</name>
</gene>
<reference evidence="1 2" key="1">
    <citation type="submission" date="2019-08" db="EMBL/GenBank/DDBJ databases">
        <title>The genome of the soybean aphid Biotype 1, its phylome, world population structure and adaptation to the North American continent.</title>
        <authorList>
            <person name="Giordano R."/>
            <person name="Donthu R.K."/>
            <person name="Hernandez A.G."/>
            <person name="Wright C.L."/>
            <person name="Zimin A.V."/>
        </authorList>
    </citation>
    <scope>NUCLEOTIDE SEQUENCE [LARGE SCALE GENOMIC DNA]</scope>
    <source>
        <tissue evidence="1">Whole aphids</tissue>
    </source>
</reference>
<evidence type="ECO:0000313" key="1">
    <source>
        <dbReference type="EMBL" id="KAE9542277.1"/>
    </source>
</evidence>